<reference evidence="1" key="1">
    <citation type="submission" date="2021-01" db="EMBL/GenBank/DDBJ databases">
        <authorList>
            <consortium name="Genoscope - CEA"/>
            <person name="William W."/>
        </authorList>
    </citation>
    <scope>NUCLEOTIDE SEQUENCE</scope>
</reference>
<dbReference type="EMBL" id="HG994364">
    <property type="protein sequence ID" value="CAF2350897.1"/>
    <property type="molecule type" value="Genomic_DNA"/>
</dbReference>
<dbReference type="AlphaFoldDB" id="A0A817BDZ2"/>
<organism evidence="1">
    <name type="scientific">Brassica napus</name>
    <name type="common">Rape</name>
    <dbReference type="NCBI Taxonomy" id="3708"/>
    <lineage>
        <taxon>Eukaryota</taxon>
        <taxon>Viridiplantae</taxon>
        <taxon>Streptophyta</taxon>
        <taxon>Embryophyta</taxon>
        <taxon>Tracheophyta</taxon>
        <taxon>Spermatophyta</taxon>
        <taxon>Magnoliopsida</taxon>
        <taxon>eudicotyledons</taxon>
        <taxon>Gunneridae</taxon>
        <taxon>Pentapetalae</taxon>
        <taxon>rosids</taxon>
        <taxon>malvids</taxon>
        <taxon>Brassicales</taxon>
        <taxon>Brassicaceae</taxon>
        <taxon>Brassiceae</taxon>
        <taxon>Brassica</taxon>
    </lineage>
</organism>
<protein>
    <submittedName>
        <fullName evidence="1">(rape) hypothetical protein</fullName>
    </submittedName>
</protein>
<name>A0A817BDZ2_BRANA</name>
<gene>
    <name evidence="1" type="ORF">DARMORV10_A10P26020.1</name>
</gene>
<sequence length="104" mass="11793">MIGIPEEKTRTTTSLFKSQGAVLKAKSKATLRRKVFHGMTVRTMIMYPVEKSHPTLENIVPYLHMNLQLLQTTMMILMTSIHVELPAISLPQAVPTKWTFLGEI</sequence>
<proteinExistence type="predicted"/>
<dbReference type="Proteomes" id="UP001295469">
    <property type="component" value="Chromosome A10"/>
</dbReference>
<accession>A0A817BDZ2</accession>
<evidence type="ECO:0000313" key="1">
    <source>
        <dbReference type="EMBL" id="CAF2350897.1"/>
    </source>
</evidence>